<name>A0A1L7TW38_FUSMA</name>
<protein>
    <submittedName>
        <fullName evidence="2">Uncharacterized protein</fullName>
    </submittedName>
</protein>
<keyword evidence="3" id="KW-1185">Reference proteome</keyword>
<evidence type="ECO:0000313" key="2">
    <source>
        <dbReference type="EMBL" id="CVL02800.1"/>
    </source>
</evidence>
<dbReference type="RefSeq" id="XP_041687806.1">
    <property type="nucleotide sequence ID" value="XM_041822091.1"/>
</dbReference>
<comment type="caution">
    <text evidence="2">The sequence shown here is derived from an EMBL/GenBank/DDBJ whole genome shotgun (WGS) entry which is preliminary data.</text>
</comment>
<reference evidence="3" key="1">
    <citation type="journal article" date="2016" name="Genome Biol. Evol.">
        <title>Comparative 'omics' of the Fusarium fujikuroi species complex highlights differences in genetic potential and metabolite synthesis.</title>
        <authorList>
            <person name="Niehaus E.-M."/>
            <person name="Muensterkoetter M."/>
            <person name="Proctor R.H."/>
            <person name="Brown D.W."/>
            <person name="Sharon A."/>
            <person name="Idan Y."/>
            <person name="Oren-Young L."/>
            <person name="Sieber C.M."/>
            <person name="Novak O."/>
            <person name="Pencik A."/>
            <person name="Tarkowska D."/>
            <person name="Hromadova K."/>
            <person name="Freeman S."/>
            <person name="Maymon M."/>
            <person name="Elazar M."/>
            <person name="Youssef S.A."/>
            <person name="El-Shabrawy E.S.M."/>
            <person name="Shalaby A.B.A."/>
            <person name="Houterman P."/>
            <person name="Brock N.L."/>
            <person name="Burkhardt I."/>
            <person name="Tsavkelova E.A."/>
            <person name="Dickschat J.S."/>
            <person name="Galuszka P."/>
            <person name="Gueldener U."/>
            <person name="Tudzynski B."/>
        </authorList>
    </citation>
    <scope>NUCLEOTIDE SEQUENCE [LARGE SCALE GENOMIC DNA]</scope>
    <source>
        <strain evidence="3">MRC7560</strain>
    </source>
</reference>
<sequence length="248" mass="27628">MSSLSSGGAGPSRPYKSIRFENVAASIDEVIKAEKLKTQPIRPGQRPEARSSVVTLEEARRSLHEDMQNLKASPHPHRAIRPRMPTTSAIHDFMDEVENIIKNKTPASECDYLDDMYDAAMKDIKCWDKHGYYTTIYGKGRSKEDGEDKEEMKEQKQADGEVAPGIDDVQSLADAVSSIKAPSNHNLAEERKKHLGIRSKGHYKHLNVEELIGGDSEEDEDSEEGEEDEDVEESDVEEDGDGDIQMAG</sequence>
<organism evidence="2 3">
    <name type="scientific">Fusarium mangiferae</name>
    <name type="common">Mango malformation disease fungus</name>
    <dbReference type="NCBI Taxonomy" id="192010"/>
    <lineage>
        <taxon>Eukaryota</taxon>
        <taxon>Fungi</taxon>
        <taxon>Dikarya</taxon>
        <taxon>Ascomycota</taxon>
        <taxon>Pezizomycotina</taxon>
        <taxon>Sordariomycetes</taxon>
        <taxon>Hypocreomycetidae</taxon>
        <taxon>Hypocreales</taxon>
        <taxon>Nectriaceae</taxon>
        <taxon>Fusarium</taxon>
        <taxon>Fusarium fujikuroi species complex</taxon>
    </lineage>
</organism>
<proteinExistence type="predicted"/>
<evidence type="ECO:0000256" key="1">
    <source>
        <dbReference type="SAM" id="MobiDB-lite"/>
    </source>
</evidence>
<gene>
    <name evidence="2" type="ORF">FMAN_00262</name>
</gene>
<feature type="compositionally biased region" description="Acidic residues" evidence="1">
    <location>
        <begin position="215"/>
        <end position="242"/>
    </location>
</feature>
<dbReference type="VEuPathDB" id="FungiDB:FMAN_00262"/>
<dbReference type="AlphaFoldDB" id="A0A1L7TW38"/>
<dbReference type="EMBL" id="FCQH01000013">
    <property type="protein sequence ID" value="CVL02800.1"/>
    <property type="molecule type" value="Genomic_DNA"/>
</dbReference>
<feature type="compositionally biased region" description="Basic and acidic residues" evidence="1">
    <location>
        <begin position="141"/>
        <end position="159"/>
    </location>
</feature>
<feature type="compositionally biased region" description="Basic residues" evidence="1">
    <location>
        <begin position="193"/>
        <end position="205"/>
    </location>
</feature>
<dbReference type="Proteomes" id="UP000184255">
    <property type="component" value="Unassembled WGS sequence"/>
</dbReference>
<evidence type="ECO:0000313" key="3">
    <source>
        <dbReference type="Proteomes" id="UP000184255"/>
    </source>
</evidence>
<feature type="region of interest" description="Disordered" evidence="1">
    <location>
        <begin position="137"/>
        <end position="248"/>
    </location>
</feature>
<accession>A0A1L7TW38</accession>
<dbReference type="GeneID" id="65079535"/>